<accession>A0A5K7SGH3</accession>
<sequence>MKREGKIQVWQDYQKEIADDHYFYVRSCIRQNFFPGSEQTLLKILRKELNKDIYENPHHTSCSGIGYHSDIVPFDTIQTIVARQFALMTEAGYQNLAVSCITSFGIYNEIIETWKEFPAELKKVRTFLKKATGREFEIPQNVAHASDIIYKFRNEIATIGKNRLINRKTGKPLKIVEHIGCHYSKMFPSKGVGGAEFPHVLVGMIESWGGEVVDYPERRHCCGFGFRQYLVMSNRGYSVSNSRKKFESMEPYKPDAILCNCPGCPMFLDRWQYVIEEMEGKTYGDNGRGIPVLTYEEMAGLVLGYDPWDMGMQMHQTNVEPLLDKMGIHYDIDLKYAGKDGKLIGKPTMVGCGC</sequence>
<evidence type="ECO:0000313" key="4">
    <source>
        <dbReference type="Proteomes" id="UP001193389"/>
    </source>
</evidence>
<dbReference type="KEGG" id="anf:AQPE_4790"/>
<keyword evidence="1" id="KW-0560">Oxidoreductase</keyword>
<dbReference type="PANTHER" id="PTHR42947">
    <property type="entry name" value="COB--COM HETERODISULFIDE REDUCTASE SUBUNIT B 1"/>
    <property type="match status" value="1"/>
</dbReference>
<dbReference type="Proteomes" id="UP001193389">
    <property type="component" value="Chromosome"/>
</dbReference>
<evidence type="ECO:0000313" key="3">
    <source>
        <dbReference type="EMBL" id="BBE20596.1"/>
    </source>
</evidence>
<protein>
    <submittedName>
        <fullName evidence="3">CoB--CoM heterodisulfide reductase subunit B</fullName>
    </submittedName>
</protein>
<dbReference type="Pfam" id="PF02754">
    <property type="entry name" value="CCG"/>
    <property type="match status" value="1"/>
</dbReference>
<dbReference type="InterPro" id="IPR004017">
    <property type="entry name" value="Cys_rich_dom"/>
</dbReference>
<organism evidence="3 4">
    <name type="scientific">Aquipluma nitroreducens</name>
    <dbReference type="NCBI Taxonomy" id="2010828"/>
    <lineage>
        <taxon>Bacteria</taxon>
        <taxon>Pseudomonadati</taxon>
        <taxon>Bacteroidota</taxon>
        <taxon>Bacteroidia</taxon>
        <taxon>Marinilabiliales</taxon>
        <taxon>Prolixibacteraceae</taxon>
        <taxon>Aquipluma</taxon>
    </lineage>
</organism>
<dbReference type="AlphaFoldDB" id="A0A5K7SGH3"/>
<dbReference type="InterPro" id="IPR051278">
    <property type="entry name" value="HdrB/HdrD_reductase"/>
</dbReference>
<name>A0A5K7SGH3_9BACT</name>
<keyword evidence="4" id="KW-1185">Reference proteome</keyword>
<dbReference type="RefSeq" id="WP_318348726.1">
    <property type="nucleotide sequence ID" value="NZ_AP018694.1"/>
</dbReference>
<reference evidence="3" key="1">
    <citation type="journal article" date="2020" name="Int. J. Syst. Evol. Microbiol.">
        <title>Aquipluma nitroreducens gen. nov. sp. nov., a novel facultatively anaerobic bacterium isolated from a freshwater lake.</title>
        <authorList>
            <person name="Watanabe M."/>
            <person name="Kojima H."/>
            <person name="Fukui M."/>
        </authorList>
    </citation>
    <scope>NUCLEOTIDE SEQUENCE</scope>
    <source>
        <strain evidence="3">MeG22</strain>
    </source>
</reference>
<evidence type="ECO:0000259" key="2">
    <source>
        <dbReference type="Pfam" id="PF02754"/>
    </source>
</evidence>
<dbReference type="GO" id="GO:0016491">
    <property type="term" value="F:oxidoreductase activity"/>
    <property type="evidence" value="ECO:0007669"/>
    <property type="project" value="UniProtKB-KW"/>
</dbReference>
<gene>
    <name evidence="3" type="ORF">AQPE_4790</name>
</gene>
<dbReference type="EMBL" id="AP018694">
    <property type="protein sequence ID" value="BBE20596.1"/>
    <property type="molecule type" value="Genomic_DNA"/>
</dbReference>
<proteinExistence type="predicted"/>
<evidence type="ECO:0000256" key="1">
    <source>
        <dbReference type="ARBA" id="ARBA00023002"/>
    </source>
</evidence>
<dbReference type="PANTHER" id="PTHR42947:SF1">
    <property type="entry name" value="COB--COM HETERODISULFIDE REDUCTASE SUBUNIT B 1"/>
    <property type="match status" value="1"/>
</dbReference>
<feature type="domain" description="Cysteine-rich" evidence="2">
    <location>
        <begin position="178"/>
        <end position="268"/>
    </location>
</feature>